<dbReference type="OrthoDB" id="2672673at2759"/>
<gene>
    <name evidence="1" type="ORF">JVT61DRAFT_12529</name>
    <name evidence="2" type="ORF">JVT61DRAFT_9869</name>
</gene>
<dbReference type="EMBL" id="JAGFBS010000038">
    <property type="protein sequence ID" value="KAG6371244.1"/>
    <property type="molecule type" value="Genomic_DNA"/>
</dbReference>
<comment type="caution">
    <text evidence="1">The sequence shown here is derived from an EMBL/GenBank/DDBJ whole genome shotgun (WGS) entry which is preliminary data.</text>
</comment>
<evidence type="ECO:0000313" key="3">
    <source>
        <dbReference type="Proteomes" id="UP000683000"/>
    </source>
</evidence>
<accession>A0A8I3A3U7</accession>
<dbReference type="Proteomes" id="UP000683000">
    <property type="component" value="Unassembled WGS sequence"/>
</dbReference>
<dbReference type="EMBL" id="JAGFBS010000058">
    <property type="protein sequence ID" value="KAG6370011.1"/>
    <property type="molecule type" value="Genomic_DNA"/>
</dbReference>
<proteinExistence type="predicted"/>
<sequence length="189" mass="20917">MPVPPANRDPTFSGFERYLLQKEFPRLRASAHSGPVVILNAAERRCDALIVLADVDHVIHVPLSGFDSSGPHVFRTRWGNCLGILVLHALTTDAAKPTESGLCLADQRRLKLADVIGLSRSRGGLAFLSAFRRRWAMRVSPMRRSIPRQGYGGVIGSMWRISDSLAHVVQFLFRNGTRPDHREAARGVA</sequence>
<name>A0A8I3A3U7_9AGAM</name>
<organism evidence="1 3">
    <name type="scientific">Boletus reticuloceps</name>
    <dbReference type="NCBI Taxonomy" id="495285"/>
    <lineage>
        <taxon>Eukaryota</taxon>
        <taxon>Fungi</taxon>
        <taxon>Dikarya</taxon>
        <taxon>Basidiomycota</taxon>
        <taxon>Agaricomycotina</taxon>
        <taxon>Agaricomycetes</taxon>
        <taxon>Agaricomycetidae</taxon>
        <taxon>Boletales</taxon>
        <taxon>Boletineae</taxon>
        <taxon>Boletaceae</taxon>
        <taxon>Boletoideae</taxon>
        <taxon>Boletus</taxon>
    </lineage>
</organism>
<reference evidence="1" key="1">
    <citation type="submission" date="2021-03" db="EMBL/GenBank/DDBJ databases">
        <title>Evolutionary innovations through gain and loss of genes in the ectomycorrhizal Boletales.</title>
        <authorList>
            <person name="Wu G."/>
            <person name="Miyauchi S."/>
            <person name="Morin E."/>
            <person name="Yang Z.-L."/>
            <person name="Xu J."/>
            <person name="Martin F.M."/>
        </authorList>
    </citation>
    <scope>NUCLEOTIDE SEQUENCE</scope>
    <source>
        <strain evidence="1">BR01</strain>
    </source>
</reference>
<keyword evidence="3" id="KW-1185">Reference proteome</keyword>
<evidence type="ECO:0000313" key="1">
    <source>
        <dbReference type="EMBL" id="KAG6370011.1"/>
    </source>
</evidence>
<dbReference type="AlphaFoldDB" id="A0A8I3A3U7"/>
<protein>
    <submittedName>
        <fullName evidence="1">Uncharacterized protein</fullName>
    </submittedName>
</protein>
<evidence type="ECO:0000313" key="2">
    <source>
        <dbReference type="EMBL" id="KAG6371244.1"/>
    </source>
</evidence>